<dbReference type="InterPro" id="IPR038610">
    <property type="entry name" value="FliK-like_C_sf"/>
</dbReference>
<protein>
    <recommendedName>
        <fullName evidence="2">Flagellar hook-length control protein-like C-terminal domain-containing protein</fullName>
    </recommendedName>
</protein>
<proteinExistence type="predicted"/>
<feature type="domain" description="Flagellar hook-length control protein-like C-terminal" evidence="2">
    <location>
        <begin position="306"/>
        <end position="382"/>
    </location>
</feature>
<dbReference type="Pfam" id="PF02120">
    <property type="entry name" value="Flg_hook"/>
    <property type="match status" value="1"/>
</dbReference>
<feature type="compositionally biased region" description="Basic and acidic residues" evidence="1">
    <location>
        <begin position="385"/>
        <end position="407"/>
    </location>
</feature>
<accession>A0A9W5TUT4</accession>
<name>A0A9W5TUT4_9BACI</name>
<evidence type="ECO:0000313" key="4">
    <source>
        <dbReference type="Proteomes" id="UP000621492"/>
    </source>
</evidence>
<gene>
    <name evidence="3" type="ORF">GCM10011409_04550</name>
</gene>
<feature type="region of interest" description="Disordered" evidence="1">
    <location>
        <begin position="373"/>
        <end position="428"/>
    </location>
</feature>
<dbReference type="Gene3D" id="3.30.750.140">
    <property type="match status" value="1"/>
</dbReference>
<feature type="compositionally biased region" description="Basic and acidic residues" evidence="1">
    <location>
        <begin position="417"/>
        <end position="428"/>
    </location>
</feature>
<sequence length="428" mass="47626">MNGIGMIAQQLNLPVRDVPRQMAGQTGKTSIFQGLLLNQTAEADHSFAAQTQEGEEDGNDLNFEGLLALLQAFTGELFPGQSVKWDEFTPSMETASVDEKLGLMLDALAGKAATKNLQTDLELSTAQPDTAVLSETAIQQQLATILKQAKTVIGQIQTDLDLPKAARSILKLLEQWTGLTKGLPNNQSALEIIVPETTENGKKELSVWRDLVTFFQKRDQFVSNQQYNINAKVTSHDVAKVLHKALNEQSVEKGSTQQIQALSSMPMSKVEQYVIYLNQSQHSQSAPQQLIEQLQKVMKTSKFLTMNNGTSQLSITLKPDNLGEMMVKLTRINGEMTVKIMVTSQATKDMLESNMHQLKHMFSPQQVVVEKQDITSQQAQGFQGKQEERSMNEQSEEHSQHHTKDGDSGQQTDETELVFHDLLMNEKV</sequence>
<reference evidence="3" key="1">
    <citation type="journal article" date="2014" name="Int. J. Syst. Evol. Microbiol.">
        <title>Complete genome sequence of Corynebacterium casei LMG S-19264T (=DSM 44701T), isolated from a smear-ripened cheese.</title>
        <authorList>
            <consortium name="US DOE Joint Genome Institute (JGI-PGF)"/>
            <person name="Walter F."/>
            <person name="Albersmeier A."/>
            <person name="Kalinowski J."/>
            <person name="Ruckert C."/>
        </authorList>
    </citation>
    <scope>NUCLEOTIDE SEQUENCE</scope>
    <source>
        <strain evidence="3">CGMCC 1.15454</strain>
    </source>
</reference>
<feature type="compositionally biased region" description="Polar residues" evidence="1">
    <location>
        <begin position="374"/>
        <end position="383"/>
    </location>
</feature>
<evidence type="ECO:0000313" key="3">
    <source>
        <dbReference type="EMBL" id="GGB30310.1"/>
    </source>
</evidence>
<reference evidence="3" key="2">
    <citation type="submission" date="2020-09" db="EMBL/GenBank/DDBJ databases">
        <authorList>
            <person name="Sun Q."/>
            <person name="Zhou Y."/>
        </authorList>
    </citation>
    <scope>NUCLEOTIDE SEQUENCE</scope>
    <source>
        <strain evidence="3">CGMCC 1.15454</strain>
    </source>
</reference>
<evidence type="ECO:0000256" key="1">
    <source>
        <dbReference type="SAM" id="MobiDB-lite"/>
    </source>
</evidence>
<organism evidence="3 4">
    <name type="scientific">Lentibacillus populi</name>
    <dbReference type="NCBI Taxonomy" id="1827502"/>
    <lineage>
        <taxon>Bacteria</taxon>
        <taxon>Bacillati</taxon>
        <taxon>Bacillota</taxon>
        <taxon>Bacilli</taxon>
        <taxon>Bacillales</taxon>
        <taxon>Bacillaceae</taxon>
        <taxon>Lentibacillus</taxon>
    </lineage>
</organism>
<dbReference type="CDD" id="cd17470">
    <property type="entry name" value="T3SS_Flik_C"/>
    <property type="match status" value="1"/>
</dbReference>
<dbReference type="EMBL" id="BMJD01000002">
    <property type="protein sequence ID" value="GGB30310.1"/>
    <property type="molecule type" value="Genomic_DNA"/>
</dbReference>
<comment type="caution">
    <text evidence="3">The sequence shown here is derived from an EMBL/GenBank/DDBJ whole genome shotgun (WGS) entry which is preliminary data.</text>
</comment>
<dbReference type="Proteomes" id="UP000621492">
    <property type="component" value="Unassembled WGS sequence"/>
</dbReference>
<dbReference type="RefSeq" id="WP_155554950.1">
    <property type="nucleotide sequence ID" value="NZ_BMJD01000002.1"/>
</dbReference>
<keyword evidence="4" id="KW-1185">Reference proteome</keyword>
<dbReference type="AlphaFoldDB" id="A0A9W5TUT4"/>
<dbReference type="InterPro" id="IPR021136">
    <property type="entry name" value="Flagellar_hook_control-like_C"/>
</dbReference>
<evidence type="ECO:0000259" key="2">
    <source>
        <dbReference type="Pfam" id="PF02120"/>
    </source>
</evidence>